<dbReference type="SMART" id="SM00717">
    <property type="entry name" value="SANT"/>
    <property type="match status" value="1"/>
</dbReference>
<evidence type="ECO:0000313" key="3">
    <source>
        <dbReference type="EMBL" id="KAG5273019.1"/>
    </source>
</evidence>
<reference evidence="3" key="1">
    <citation type="submission" date="2020-10" db="EMBL/GenBank/DDBJ databases">
        <title>Chromosome-scale genome assembly of the Allis shad, Alosa alosa.</title>
        <authorList>
            <person name="Margot Z."/>
            <person name="Christophe K."/>
            <person name="Cabau C."/>
            <person name="Louis A."/>
            <person name="Berthelot C."/>
            <person name="Parey E."/>
            <person name="Roest Crollius H."/>
            <person name="Montfort J."/>
            <person name="Robinson-Rechavi M."/>
            <person name="Bucao C."/>
            <person name="Bouchez O."/>
            <person name="Gislard M."/>
            <person name="Lluch J."/>
            <person name="Milhes M."/>
            <person name="Lampietro C."/>
            <person name="Lopez Roques C."/>
            <person name="Donnadieu C."/>
            <person name="Braasch I."/>
            <person name="Desvignes T."/>
            <person name="Postlethwait J."/>
            <person name="Bobe J."/>
            <person name="Guiguen Y."/>
        </authorList>
    </citation>
    <scope>NUCLEOTIDE SEQUENCE</scope>
    <source>
        <strain evidence="3">M-15738</strain>
        <tissue evidence="3">Blood</tissue>
    </source>
</reference>
<protein>
    <recommendedName>
        <fullName evidence="2">Myb-like domain-containing protein</fullName>
    </recommendedName>
</protein>
<comment type="caution">
    <text evidence="3">The sequence shown here is derived from an EMBL/GenBank/DDBJ whole genome shotgun (WGS) entry which is preliminary data.</text>
</comment>
<feature type="compositionally biased region" description="Polar residues" evidence="1">
    <location>
        <begin position="68"/>
        <end position="83"/>
    </location>
</feature>
<dbReference type="CDD" id="cd00167">
    <property type="entry name" value="SANT"/>
    <property type="match status" value="1"/>
</dbReference>
<accession>A0AAV6GD08</accession>
<dbReference type="GO" id="GO:0001156">
    <property type="term" value="F:TFIIIC-class transcription factor complex binding"/>
    <property type="evidence" value="ECO:0007669"/>
    <property type="project" value="TreeGrafter"/>
</dbReference>
<feature type="region of interest" description="Disordered" evidence="1">
    <location>
        <begin position="879"/>
        <end position="911"/>
    </location>
</feature>
<dbReference type="PANTHER" id="PTHR22929">
    <property type="entry name" value="RNA POLYMERASE III TRANSCRIPTION INITIATION FACTOR B"/>
    <property type="match status" value="1"/>
</dbReference>
<dbReference type="Proteomes" id="UP000823561">
    <property type="component" value="Chromosome 12"/>
</dbReference>
<feature type="region of interest" description="Disordered" evidence="1">
    <location>
        <begin position="159"/>
        <end position="179"/>
    </location>
</feature>
<dbReference type="SUPFAM" id="SSF46689">
    <property type="entry name" value="Homeodomain-like"/>
    <property type="match status" value="1"/>
</dbReference>
<feature type="region of interest" description="Disordered" evidence="1">
    <location>
        <begin position="536"/>
        <end position="635"/>
    </location>
</feature>
<feature type="region of interest" description="Disordered" evidence="1">
    <location>
        <begin position="337"/>
        <end position="396"/>
    </location>
</feature>
<sequence length="1189" mass="132923">MIRRSRISVRPNVRPGNRSTTTSQDTSQKNQDFSSQSSVSLELTETAQEQPLFTEAGKSYTEKPETAASCQIDVSQSRKQFSGPQWKEEPPSVSLSEPHYSASFTEITHDKTTSPQSPSNRCTLSSHKHSTSVKSSLPRITINTDETTPSTAFVQAKANYKAPQKPKVRQSSTADPKQCRLRHREDIPIQQQPDIMSLNKENKEILESNTEEERALKVSSLQPDSFLGIGGSKVSEVEPTVSSEQDITLTSEKDNYKWTNKDSSAMRPQGLNDPADRIRLGKAQKLRELLKLEIYKERSQKTLTEKTKRIQYETLKDHSKMTMRELIYYLPKTNPMKSYQEKDQHSNETTLSSPDPSEVSEEIPAQLEQQIQSQHHVEEQEQTHEEDLSESEPNEPLLVPQVKVAEDGSLIIDEESLTVEVLRNKGPNLSEDRDPIFERGSTTTYSSFRKGSYTKPWSSQETDMFFLAISMVGTDFSMIGSMFPHRARSEIKNKFKKEERANAWRIDKAFREKRRLDLDFFTELLEKILADEERRKTNKVKPSMGARVQQRKDKKKNRVRKPLKAASDTEGSAEENSIGDFTEGEKENEHNVNEHGTSDGKNSRNSREGEYNEAATGRLAADENSHSDGRDSEMRHTSLVCDLQQRTHPKLPLRALGKAGQNAPIGDCATEETEGVSSQMTRRSETSPTSRTRRNKKEGVEVNELPNKSTRLKRTLKQPQPHVPKERSTEIKGHTLSNSNDYLPDIASRSKPVTIVHGSRKKRTGLVTIRASVSEEDMEVQETDIQEPGILQDCYPTNPEDQNQVPAFVPLGLRSPSLVNVVVEEAVEEDVVDFIAPENLEVSEESYKEAAQTLLTIGNPGHVRQINCASNSEIATQEQLTSTHTDHGRTVSSEPDMDRSVHGASFSGRNSRPVVEVSTDVSQLAETNCEEPIFIISLTEISPSFIETLPPDTDPPLSHTELLLCNPEPLQSLTETLPSDTKSLPCVTDTLPSNAECLPSFSEMCSTSHEPPTSLTEPHNLVTDIFPSLKETPPSITDNPPTVIGPLCSITKPNPMTGQLNTRLVQGNGDIIETDRRAVPHLMVTDALVPVPKEEEGDKNKQLVCNIDISSPNLILETSAIQRVNCRLCLQANSLFHKDVSTEVEGMVDWAGIVILLYCQVSCTVLKFDFLCSRHNTSAIRSSFKTGFS</sequence>
<dbReference type="GO" id="GO:0070898">
    <property type="term" value="P:RNA polymerase III preinitiation complex assembly"/>
    <property type="evidence" value="ECO:0007669"/>
    <property type="project" value="TreeGrafter"/>
</dbReference>
<feature type="compositionally biased region" description="Polar residues" evidence="1">
    <location>
        <begin position="17"/>
        <end position="51"/>
    </location>
</feature>
<evidence type="ECO:0000256" key="1">
    <source>
        <dbReference type="SAM" id="MobiDB-lite"/>
    </source>
</evidence>
<dbReference type="InterPro" id="IPR009057">
    <property type="entry name" value="Homeodomain-like_sf"/>
</dbReference>
<evidence type="ECO:0000259" key="2">
    <source>
        <dbReference type="SMART" id="SM00717"/>
    </source>
</evidence>
<feature type="compositionally biased region" description="Basic and acidic residues" evidence="1">
    <location>
        <begin position="723"/>
        <end position="733"/>
    </location>
</feature>
<dbReference type="InterPro" id="IPR039467">
    <property type="entry name" value="TFIIIB_B''_Myb"/>
</dbReference>
<feature type="region of interest" description="Disordered" evidence="1">
    <location>
        <begin position="109"/>
        <end position="144"/>
    </location>
</feature>
<feature type="region of interest" description="Disordered" evidence="1">
    <location>
        <begin position="1"/>
        <end position="97"/>
    </location>
</feature>
<dbReference type="GO" id="GO:0000126">
    <property type="term" value="C:transcription factor TFIIIB complex"/>
    <property type="evidence" value="ECO:0007669"/>
    <property type="project" value="TreeGrafter"/>
</dbReference>
<feature type="compositionally biased region" description="Polar residues" evidence="1">
    <location>
        <begin position="113"/>
        <end position="122"/>
    </location>
</feature>
<dbReference type="AlphaFoldDB" id="A0AAV6GD08"/>
<feature type="compositionally biased region" description="Basic and acidic residues" evidence="1">
    <location>
        <begin position="620"/>
        <end position="635"/>
    </location>
</feature>
<feature type="domain" description="Myb-like" evidence="2">
    <location>
        <begin position="453"/>
        <end position="501"/>
    </location>
</feature>
<dbReference type="Pfam" id="PF15963">
    <property type="entry name" value="Myb_DNA-bind_7"/>
    <property type="match status" value="1"/>
</dbReference>
<proteinExistence type="predicted"/>
<dbReference type="Gene3D" id="1.10.10.60">
    <property type="entry name" value="Homeodomain-like"/>
    <property type="match status" value="1"/>
</dbReference>
<feature type="compositionally biased region" description="Basic and acidic residues" evidence="1">
    <location>
        <begin position="375"/>
        <end position="386"/>
    </location>
</feature>
<dbReference type="PANTHER" id="PTHR22929:SF0">
    <property type="entry name" value="TRANSCRIPTION FACTOR TFIIIB COMPONENT B'' HOMOLOG"/>
    <property type="match status" value="1"/>
</dbReference>
<name>A0AAV6GD08_9TELE</name>
<evidence type="ECO:0000313" key="4">
    <source>
        <dbReference type="Proteomes" id="UP000823561"/>
    </source>
</evidence>
<keyword evidence="4" id="KW-1185">Reference proteome</keyword>
<dbReference type="InterPro" id="IPR001005">
    <property type="entry name" value="SANT/Myb"/>
</dbReference>
<dbReference type="EMBL" id="JADWDJ010000012">
    <property type="protein sequence ID" value="KAG5273019.1"/>
    <property type="molecule type" value="Genomic_DNA"/>
</dbReference>
<feature type="compositionally biased region" description="Basic and acidic residues" evidence="1">
    <location>
        <begin position="583"/>
        <end position="610"/>
    </location>
</feature>
<feature type="region of interest" description="Disordered" evidence="1">
    <location>
        <begin position="654"/>
        <end position="745"/>
    </location>
</feature>
<gene>
    <name evidence="3" type="ORF">AALO_G00171890</name>
</gene>
<feature type="compositionally biased region" description="Basic residues" evidence="1">
    <location>
        <begin position="552"/>
        <end position="563"/>
    </location>
</feature>
<organism evidence="3 4">
    <name type="scientific">Alosa alosa</name>
    <name type="common">allis shad</name>
    <dbReference type="NCBI Taxonomy" id="278164"/>
    <lineage>
        <taxon>Eukaryota</taxon>
        <taxon>Metazoa</taxon>
        <taxon>Chordata</taxon>
        <taxon>Craniata</taxon>
        <taxon>Vertebrata</taxon>
        <taxon>Euteleostomi</taxon>
        <taxon>Actinopterygii</taxon>
        <taxon>Neopterygii</taxon>
        <taxon>Teleostei</taxon>
        <taxon>Clupei</taxon>
        <taxon>Clupeiformes</taxon>
        <taxon>Clupeoidei</taxon>
        <taxon>Clupeidae</taxon>
        <taxon>Alosa</taxon>
    </lineage>
</organism>